<evidence type="ECO:0000259" key="3">
    <source>
        <dbReference type="Pfam" id="PF02397"/>
    </source>
</evidence>
<feature type="transmembrane region" description="Helical" evidence="2">
    <location>
        <begin position="132"/>
        <end position="156"/>
    </location>
</feature>
<dbReference type="InterPro" id="IPR003362">
    <property type="entry name" value="Bact_transf"/>
</dbReference>
<gene>
    <name evidence="4" type="ORF">RT717_14480</name>
</gene>
<feature type="domain" description="Bacterial sugar transferase" evidence="3">
    <location>
        <begin position="130"/>
        <end position="369"/>
    </location>
</feature>
<keyword evidence="2" id="KW-0812">Transmembrane</keyword>
<sequence length="374" mass="42647">MKIAAIGKRLLPVTEELTANGVSVSWHPSIEGTQAHNLVFIEAEPDIHQQLRDLVKEQAEKNYYKKVVLVDFDNIAIPAAMQLPPFIVDVVQYSKNKETFVGIVKTLIHFTSEKKADKKNVATFKMPLSKRLFDIVVSSMIILMISPILILVAILIKLESKGPIVYQSPRVGTGYKIFPFYKFRSMRPDADKLLENMKHLNHYAQEDEVVEDPTTKIDGVDQSIAFDDENVLIGDDYWVEEPKFAAFKQKEEKNSFVKINNDPRITRVGKIIRNSSIDELPQLFNVLLGHMSIVGNRPLPLYEAEKLTSDDWSKRFMAPAGITGLWQVTERGKKATSEDSRKRLDIEYAENYSLWMDIKILVKTPLAAFQHENV</sequence>
<dbReference type="RefSeq" id="WP_317487096.1">
    <property type="nucleotide sequence ID" value="NZ_CP136051.1"/>
</dbReference>
<accession>A0ABZ0III0</accession>
<dbReference type="PANTHER" id="PTHR30576">
    <property type="entry name" value="COLANIC BIOSYNTHESIS UDP-GLUCOSE LIPID CARRIER TRANSFERASE"/>
    <property type="match status" value="1"/>
</dbReference>
<dbReference type="GO" id="GO:0016740">
    <property type="term" value="F:transferase activity"/>
    <property type="evidence" value="ECO:0007669"/>
    <property type="project" value="UniProtKB-KW"/>
</dbReference>
<dbReference type="EMBL" id="CP136051">
    <property type="protein sequence ID" value="WOK04283.1"/>
    <property type="molecule type" value="Genomic_DNA"/>
</dbReference>
<dbReference type="Proteomes" id="UP001302349">
    <property type="component" value="Chromosome"/>
</dbReference>
<evidence type="ECO:0000313" key="5">
    <source>
        <dbReference type="Proteomes" id="UP001302349"/>
    </source>
</evidence>
<name>A0ABZ0III0_9BACT</name>
<keyword evidence="2" id="KW-0472">Membrane</keyword>
<evidence type="ECO:0000256" key="2">
    <source>
        <dbReference type="SAM" id="Phobius"/>
    </source>
</evidence>
<keyword evidence="5" id="KW-1185">Reference proteome</keyword>
<comment type="similarity">
    <text evidence="1">Belongs to the bacterial sugar transferase family.</text>
</comment>
<evidence type="ECO:0000256" key="1">
    <source>
        <dbReference type="ARBA" id="ARBA00006464"/>
    </source>
</evidence>
<keyword evidence="2" id="KW-1133">Transmembrane helix</keyword>
<evidence type="ECO:0000313" key="4">
    <source>
        <dbReference type="EMBL" id="WOK04283.1"/>
    </source>
</evidence>
<dbReference type="Pfam" id="PF02397">
    <property type="entry name" value="Bac_transf"/>
    <property type="match status" value="1"/>
</dbReference>
<keyword evidence="4" id="KW-0808">Transferase</keyword>
<dbReference type="EC" id="2.7.8.-" evidence="4"/>
<reference evidence="4 5" key="1">
    <citation type="journal article" date="2023" name="Microbiol. Resour. Announc.">
        <title>Complete Genome Sequence of Imperialibacter roseus strain P4T.</title>
        <authorList>
            <person name="Tizabi D.R."/>
            <person name="Bachvaroff T."/>
            <person name="Hill R.T."/>
        </authorList>
    </citation>
    <scope>NUCLEOTIDE SEQUENCE [LARGE SCALE GENOMIC DNA]</scope>
    <source>
        <strain evidence="4 5">P4T</strain>
    </source>
</reference>
<proteinExistence type="inferred from homology"/>
<organism evidence="4 5">
    <name type="scientific">Imperialibacter roseus</name>
    <dbReference type="NCBI Taxonomy" id="1324217"/>
    <lineage>
        <taxon>Bacteria</taxon>
        <taxon>Pseudomonadati</taxon>
        <taxon>Bacteroidota</taxon>
        <taxon>Cytophagia</taxon>
        <taxon>Cytophagales</taxon>
        <taxon>Flammeovirgaceae</taxon>
        <taxon>Imperialibacter</taxon>
    </lineage>
</organism>
<dbReference type="PANTHER" id="PTHR30576:SF0">
    <property type="entry name" value="UNDECAPRENYL-PHOSPHATE N-ACETYLGALACTOSAMINYL 1-PHOSPHATE TRANSFERASE-RELATED"/>
    <property type="match status" value="1"/>
</dbReference>
<protein>
    <submittedName>
        <fullName evidence="4">Sugar transferase</fullName>
        <ecNumber evidence="4">2.7.8.-</ecNumber>
    </submittedName>
</protein>